<name>D5AAT7_PICSI</name>
<dbReference type="AlphaFoldDB" id="D5AAT7"/>
<organism evidence="1">
    <name type="scientific">Picea sitchensis</name>
    <name type="common">Sitka spruce</name>
    <name type="synonym">Pinus sitchensis</name>
    <dbReference type="NCBI Taxonomy" id="3332"/>
    <lineage>
        <taxon>Eukaryota</taxon>
        <taxon>Viridiplantae</taxon>
        <taxon>Streptophyta</taxon>
        <taxon>Embryophyta</taxon>
        <taxon>Tracheophyta</taxon>
        <taxon>Spermatophyta</taxon>
        <taxon>Pinopsida</taxon>
        <taxon>Pinidae</taxon>
        <taxon>Conifers I</taxon>
        <taxon>Pinales</taxon>
        <taxon>Pinaceae</taxon>
        <taxon>Picea</taxon>
    </lineage>
</organism>
<evidence type="ECO:0000313" key="1">
    <source>
        <dbReference type="EMBL" id="ADE76656.1"/>
    </source>
</evidence>
<accession>D5AAT7</accession>
<proteinExistence type="evidence at transcript level"/>
<reference evidence="1" key="1">
    <citation type="submission" date="2010-04" db="EMBL/GenBank/DDBJ databases">
        <authorList>
            <person name="Reid K.E."/>
            <person name="Liao N."/>
            <person name="Chan S."/>
            <person name="Docking R."/>
            <person name="Taylor G."/>
            <person name="Moore R."/>
            <person name="Mayo M."/>
            <person name="Munro S."/>
            <person name="King J."/>
            <person name="Yanchuk A."/>
            <person name="Holt R."/>
            <person name="Jones S."/>
            <person name="Marra M."/>
            <person name="Ritland C.E."/>
            <person name="Ritland K."/>
            <person name="Bohlmann J."/>
        </authorList>
    </citation>
    <scope>NUCLEOTIDE SEQUENCE</scope>
    <source>
        <tissue evidence="1">Bud</tissue>
    </source>
</reference>
<protein>
    <submittedName>
        <fullName evidence="1">Uncharacterized protein</fullName>
    </submittedName>
</protein>
<dbReference type="EMBL" id="BT123330">
    <property type="protein sequence ID" value="ADE76656.1"/>
    <property type="molecule type" value="mRNA"/>
</dbReference>
<sequence length="69" mass="7476">MVVGSMVCGGSVASTTICYVRRAIVKAVGSGRSHENFPGCMQQKCWVFFCTPLHQAGVQYMACDRNGSR</sequence>